<sequence>MHPSLDIKFYPSESTVSNIPQTTKSNPLILLNSNFCCIFGAAGENFLNFGAQEAKFPPFSAPQAKILRILELKKPDFFHFSAPQAKFWEFWRLFLKNFNIKVRKVRVKFKKFPSLGV</sequence>
<accession>A0ACB0XKA4</accession>
<dbReference type="Proteomes" id="UP001497535">
    <property type="component" value="Unassembled WGS sequence"/>
</dbReference>
<comment type="caution">
    <text evidence="1">The sequence shown here is derived from an EMBL/GenBank/DDBJ whole genome shotgun (WGS) entry which is preliminary data.</text>
</comment>
<name>A0ACB0XKA4_MELEN</name>
<evidence type="ECO:0000313" key="2">
    <source>
        <dbReference type="Proteomes" id="UP001497535"/>
    </source>
</evidence>
<proteinExistence type="predicted"/>
<gene>
    <name evidence="1" type="ORF">MENTE1834_LOCUS87</name>
</gene>
<organism evidence="1 2">
    <name type="scientific">Meloidogyne enterolobii</name>
    <name type="common">Root-knot nematode worm</name>
    <name type="synonym">Meloidogyne mayaguensis</name>
    <dbReference type="NCBI Taxonomy" id="390850"/>
    <lineage>
        <taxon>Eukaryota</taxon>
        <taxon>Metazoa</taxon>
        <taxon>Ecdysozoa</taxon>
        <taxon>Nematoda</taxon>
        <taxon>Chromadorea</taxon>
        <taxon>Rhabditida</taxon>
        <taxon>Tylenchina</taxon>
        <taxon>Tylenchomorpha</taxon>
        <taxon>Tylenchoidea</taxon>
        <taxon>Meloidogynidae</taxon>
        <taxon>Meloidogyninae</taxon>
        <taxon>Meloidogyne</taxon>
    </lineage>
</organism>
<evidence type="ECO:0000313" key="1">
    <source>
        <dbReference type="EMBL" id="CAK5005947.1"/>
    </source>
</evidence>
<protein>
    <submittedName>
        <fullName evidence="1">Uncharacterized protein</fullName>
    </submittedName>
</protein>
<keyword evidence="2" id="KW-1185">Reference proteome</keyword>
<reference evidence="1" key="1">
    <citation type="submission" date="2023-11" db="EMBL/GenBank/DDBJ databases">
        <authorList>
            <person name="Poullet M."/>
        </authorList>
    </citation>
    <scope>NUCLEOTIDE SEQUENCE</scope>
    <source>
        <strain evidence="1">E1834</strain>
    </source>
</reference>
<dbReference type="EMBL" id="CAVMJV010000001">
    <property type="protein sequence ID" value="CAK5005947.1"/>
    <property type="molecule type" value="Genomic_DNA"/>
</dbReference>